<feature type="transmembrane region" description="Helical" evidence="1">
    <location>
        <begin position="71"/>
        <end position="90"/>
    </location>
</feature>
<keyword evidence="1" id="KW-0812">Transmembrane</keyword>
<evidence type="ECO:0000313" key="3">
    <source>
        <dbReference type="Proteomes" id="UP000076858"/>
    </source>
</evidence>
<proteinExistence type="predicted"/>
<organism evidence="2 3">
    <name type="scientific">Daphnia magna</name>
    <dbReference type="NCBI Taxonomy" id="35525"/>
    <lineage>
        <taxon>Eukaryota</taxon>
        <taxon>Metazoa</taxon>
        <taxon>Ecdysozoa</taxon>
        <taxon>Arthropoda</taxon>
        <taxon>Crustacea</taxon>
        <taxon>Branchiopoda</taxon>
        <taxon>Diplostraca</taxon>
        <taxon>Cladocera</taxon>
        <taxon>Anomopoda</taxon>
        <taxon>Daphniidae</taxon>
        <taxon>Daphnia</taxon>
    </lineage>
</organism>
<feature type="non-terminal residue" evidence="2">
    <location>
        <position position="144"/>
    </location>
</feature>
<evidence type="ECO:0000313" key="2">
    <source>
        <dbReference type="EMBL" id="KZS13069.1"/>
    </source>
</evidence>
<keyword evidence="1" id="KW-1133">Transmembrane helix</keyword>
<reference evidence="2 3" key="1">
    <citation type="submission" date="2016-03" db="EMBL/GenBank/DDBJ databases">
        <title>EvidentialGene: Evidence-directed Construction of Genes on Genomes.</title>
        <authorList>
            <person name="Gilbert D.G."/>
            <person name="Choi J.-H."/>
            <person name="Mockaitis K."/>
            <person name="Colbourne J."/>
            <person name="Pfrender M."/>
        </authorList>
    </citation>
    <scope>NUCLEOTIDE SEQUENCE [LARGE SCALE GENOMIC DNA]</scope>
    <source>
        <strain evidence="2 3">Xinb3</strain>
        <tissue evidence="2">Complete organism</tissue>
    </source>
</reference>
<keyword evidence="3" id="KW-1185">Reference proteome</keyword>
<accession>A0A164W998</accession>
<comment type="caution">
    <text evidence="2">The sequence shown here is derived from an EMBL/GenBank/DDBJ whole genome shotgun (WGS) entry which is preliminary data.</text>
</comment>
<dbReference type="Proteomes" id="UP000076858">
    <property type="component" value="Unassembled WGS sequence"/>
</dbReference>
<dbReference type="AlphaFoldDB" id="A0A164W998"/>
<protein>
    <submittedName>
        <fullName evidence="2">Uncharacterized protein</fullName>
    </submittedName>
</protein>
<gene>
    <name evidence="2" type="ORF">APZ42_021882</name>
</gene>
<dbReference type="EMBL" id="LRGB01001277">
    <property type="protein sequence ID" value="KZS13069.1"/>
    <property type="molecule type" value="Genomic_DNA"/>
</dbReference>
<keyword evidence="1" id="KW-0472">Membrane</keyword>
<name>A0A164W998_9CRUS</name>
<sequence>MSARRSSRTTCVSSWRHGCKRLQSTAATSATAARLRAVPATVAAIVDVAIVRNGATAGQFVVGQAGGGPRSLWLVSSAAVIIIIIIAAAAQSRARWPSSSSSFPSSSSAGWSGHRRFATLPIGRRFGLRSRGVHVGSTRIETRS</sequence>
<evidence type="ECO:0000256" key="1">
    <source>
        <dbReference type="SAM" id="Phobius"/>
    </source>
</evidence>